<accession>A0A4W3GYH4</accession>
<evidence type="ECO:0000313" key="6">
    <source>
        <dbReference type="Ensembl" id="ENSCMIP00000008571.1"/>
    </source>
</evidence>
<dbReference type="InterPro" id="IPR036638">
    <property type="entry name" value="HLH_DNA-bd_sf"/>
</dbReference>
<dbReference type="GeneTree" id="ENSGT00530000064165"/>
<dbReference type="PROSITE" id="PS50888">
    <property type="entry name" value="BHLH"/>
    <property type="match status" value="1"/>
</dbReference>
<evidence type="ECO:0000256" key="3">
    <source>
        <dbReference type="ARBA" id="ARBA00023163"/>
    </source>
</evidence>
<evidence type="ECO:0000256" key="4">
    <source>
        <dbReference type="ARBA" id="ARBA00023242"/>
    </source>
</evidence>
<dbReference type="Proteomes" id="UP000314986">
    <property type="component" value="Unassembled WGS sequence"/>
</dbReference>
<dbReference type="GO" id="GO:0000977">
    <property type="term" value="F:RNA polymerase II transcription regulatory region sequence-specific DNA binding"/>
    <property type="evidence" value="ECO:0007669"/>
    <property type="project" value="TreeGrafter"/>
</dbReference>
<evidence type="ECO:0000256" key="1">
    <source>
        <dbReference type="ARBA" id="ARBA00023015"/>
    </source>
</evidence>
<reference evidence="7" key="2">
    <citation type="journal article" date="2007" name="PLoS Biol.">
        <title>Survey sequencing and comparative analysis of the elephant shark (Callorhinchus milii) genome.</title>
        <authorList>
            <person name="Venkatesh B."/>
            <person name="Kirkness E.F."/>
            <person name="Loh Y.H."/>
            <person name="Halpern A.L."/>
            <person name="Lee A.P."/>
            <person name="Johnson J."/>
            <person name="Dandona N."/>
            <person name="Viswanathan L.D."/>
            <person name="Tay A."/>
            <person name="Venter J.C."/>
            <person name="Strausberg R.L."/>
            <person name="Brenner S."/>
        </authorList>
    </citation>
    <scope>NUCLEOTIDE SEQUENCE [LARGE SCALE GENOMIC DNA]</scope>
</reference>
<dbReference type="PANTHER" id="PTHR23043">
    <property type="entry name" value="HYPOXIA-INDUCIBLE FACTOR 1 ALPHA"/>
    <property type="match status" value="1"/>
</dbReference>
<dbReference type="SUPFAM" id="SSF47459">
    <property type="entry name" value="HLH, helix-loop-helix DNA-binding domain"/>
    <property type="match status" value="1"/>
</dbReference>
<keyword evidence="3" id="KW-0804">Transcription</keyword>
<dbReference type="InterPro" id="IPR056192">
    <property type="entry name" value="bHLH_NPAS4"/>
</dbReference>
<keyword evidence="7" id="KW-1185">Reference proteome</keyword>
<evidence type="ECO:0000313" key="7">
    <source>
        <dbReference type="Proteomes" id="UP000314986"/>
    </source>
</evidence>
<keyword evidence="2" id="KW-0238">DNA-binding</keyword>
<sequence length="85" mass="9472">MSTKGASKARRDQINAEIRRLRELLPISETDKGHMSYLHTMSLVTIYLRRAACTQREYCNVLSLNCCTLASALGCPPDVKGAIQM</sequence>
<evidence type="ECO:0000259" key="5">
    <source>
        <dbReference type="PROSITE" id="PS50888"/>
    </source>
</evidence>
<keyword evidence="1" id="KW-0805">Transcription regulation</keyword>
<dbReference type="AlphaFoldDB" id="A0A4W3GYH4"/>
<feature type="domain" description="BHLH" evidence="5">
    <location>
        <begin position="1"/>
        <end position="51"/>
    </location>
</feature>
<reference evidence="7" key="3">
    <citation type="journal article" date="2014" name="Nature">
        <title>Elephant shark genome provides unique insights into gnathostome evolution.</title>
        <authorList>
            <consortium name="International Elephant Shark Genome Sequencing Consortium"/>
            <person name="Venkatesh B."/>
            <person name="Lee A.P."/>
            <person name="Ravi V."/>
            <person name="Maurya A.K."/>
            <person name="Lian M.M."/>
            <person name="Swann J.B."/>
            <person name="Ohta Y."/>
            <person name="Flajnik M.F."/>
            <person name="Sutoh Y."/>
            <person name="Kasahara M."/>
            <person name="Hoon S."/>
            <person name="Gangu V."/>
            <person name="Roy S.W."/>
            <person name="Irimia M."/>
            <person name="Korzh V."/>
            <person name="Kondrychyn I."/>
            <person name="Lim Z.W."/>
            <person name="Tay B.H."/>
            <person name="Tohari S."/>
            <person name="Kong K.W."/>
            <person name="Ho S."/>
            <person name="Lorente-Galdos B."/>
            <person name="Quilez J."/>
            <person name="Marques-Bonet T."/>
            <person name="Raney B.J."/>
            <person name="Ingham P.W."/>
            <person name="Tay A."/>
            <person name="Hillier L.W."/>
            <person name="Minx P."/>
            <person name="Boehm T."/>
            <person name="Wilson R.K."/>
            <person name="Brenner S."/>
            <person name="Warren W.C."/>
        </authorList>
    </citation>
    <scope>NUCLEOTIDE SEQUENCE [LARGE SCALE GENOMIC DNA]</scope>
</reference>
<protein>
    <recommendedName>
        <fullName evidence="5">BHLH domain-containing protein</fullName>
    </recommendedName>
</protein>
<dbReference type="GO" id="GO:0046983">
    <property type="term" value="F:protein dimerization activity"/>
    <property type="evidence" value="ECO:0007669"/>
    <property type="project" value="InterPro"/>
</dbReference>
<dbReference type="PANTHER" id="PTHR23043:SF39">
    <property type="entry name" value="DYSFUSION, ISOFORM D"/>
    <property type="match status" value="1"/>
</dbReference>
<reference evidence="7" key="1">
    <citation type="journal article" date="2006" name="Science">
        <title>Ancient noncoding elements conserved in the human genome.</title>
        <authorList>
            <person name="Venkatesh B."/>
            <person name="Kirkness E.F."/>
            <person name="Loh Y.H."/>
            <person name="Halpern A.L."/>
            <person name="Lee A.P."/>
            <person name="Johnson J."/>
            <person name="Dandona N."/>
            <person name="Viswanathan L.D."/>
            <person name="Tay A."/>
            <person name="Venter J.C."/>
            <person name="Strausberg R.L."/>
            <person name="Brenner S."/>
        </authorList>
    </citation>
    <scope>NUCLEOTIDE SEQUENCE [LARGE SCALE GENOMIC DNA]</scope>
</reference>
<proteinExistence type="predicted"/>
<dbReference type="InterPro" id="IPR011598">
    <property type="entry name" value="bHLH_dom"/>
</dbReference>
<dbReference type="Ensembl" id="ENSCMIT00000008812.1">
    <property type="protein sequence ID" value="ENSCMIP00000008571.1"/>
    <property type="gene ID" value="ENSCMIG00000004596.1"/>
</dbReference>
<evidence type="ECO:0000256" key="2">
    <source>
        <dbReference type="ARBA" id="ARBA00023125"/>
    </source>
</evidence>
<organism evidence="6 7">
    <name type="scientific">Callorhinchus milii</name>
    <name type="common">Ghost shark</name>
    <dbReference type="NCBI Taxonomy" id="7868"/>
    <lineage>
        <taxon>Eukaryota</taxon>
        <taxon>Metazoa</taxon>
        <taxon>Chordata</taxon>
        <taxon>Craniata</taxon>
        <taxon>Vertebrata</taxon>
        <taxon>Chondrichthyes</taxon>
        <taxon>Holocephali</taxon>
        <taxon>Chimaeriformes</taxon>
        <taxon>Callorhinchidae</taxon>
        <taxon>Callorhinchus</taxon>
    </lineage>
</organism>
<reference evidence="6" key="4">
    <citation type="submission" date="2025-08" db="UniProtKB">
        <authorList>
            <consortium name="Ensembl"/>
        </authorList>
    </citation>
    <scope>IDENTIFICATION</scope>
</reference>
<dbReference type="Pfam" id="PF23183">
    <property type="entry name" value="bHLH_NPAS4"/>
    <property type="match status" value="1"/>
</dbReference>
<reference evidence="6" key="5">
    <citation type="submission" date="2025-09" db="UniProtKB">
        <authorList>
            <consortium name="Ensembl"/>
        </authorList>
    </citation>
    <scope>IDENTIFICATION</scope>
</reference>
<dbReference type="STRING" id="7868.ENSCMIP00000008571"/>
<dbReference type="InParanoid" id="A0A4W3GYH4"/>
<keyword evidence="4" id="KW-0539">Nucleus</keyword>
<dbReference type="GO" id="GO:0000981">
    <property type="term" value="F:DNA-binding transcription factor activity, RNA polymerase II-specific"/>
    <property type="evidence" value="ECO:0007669"/>
    <property type="project" value="TreeGrafter"/>
</dbReference>
<name>A0A4W3GYH4_CALMI</name>